<sequence>MSTDGTTNPGTLPREPHTCPPVDTKRESVIDFGGLQPHYYTPMRYPTEVPLYEQTVSASNSVAVLSTEQRTVRAQVDLPMPCGYFNVWRPLHDQSLPVSPRLVRYFPGEASKGVPELAPAAGSSSTREAVEWDSRISYSSSDDEYYQNGRALPFIKGFTHGALSHGGVFRKVENDWLMSYLAPTYWNISEPAASFLAWRFNYVVSRRPVDKFMAVLSFSKFDETSDVQWSVRPL</sequence>
<name>A0ACC1JAS3_9FUNG</name>
<protein>
    <submittedName>
        <fullName evidence="1">Uncharacterized protein</fullName>
    </submittedName>
</protein>
<reference evidence="1" key="1">
    <citation type="submission" date="2022-07" db="EMBL/GenBank/DDBJ databases">
        <title>Phylogenomic reconstructions and comparative analyses of Kickxellomycotina fungi.</title>
        <authorList>
            <person name="Reynolds N.K."/>
            <person name="Stajich J.E."/>
            <person name="Barry K."/>
            <person name="Grigoriev I.V."/>
            <person name="Crous P."/>
            <person name="Smith M.E."/>
        </authorList>
    </citation>
    <scope>NUCLEOTIDE SEQUENCE</scope>
    <source>
        <strain evidence="1">NRRL 5244</strain>
    </source>
</reference>
<proteinExistence type="predicted"/>
<organism evidence="1 2">
    <name type="scientific">Linderina macrospora</name>
    <dbReference type="NCBI Taxonomy" id="4868"/>
    <lineage>
        <taxon>Eukaryota</taxon>
        <taxon>Fungi</taxon>
        <taxon>Fungi incertae sedis</taxon>
        <taxon>Zoopagomycota</taxon>
        <taxon>Kickxellomycotina</taxon>
        <taxon>Kickxellomycetes</taxon>
        <taxon>Kickxellales</taxon>
        <taxon>Kickxellaceae</taxon>
        <taxon>Linderina</taxon>
    </lineage>
</organism>
<keyword evidence="2" id="KW-1185">Reference proteome</keyword>
<feature type="non-terminal residue" evidence="1">
    <location>
        <position position="234"/>
    </location>
</feature>
<dbReference type="EMBL" id="JANBPW010001508">
    <property type="protein sequence ID" value="KAJ1944223.1"/>
    <property type="molecule type" value="Genomic_DNA"/>
</dbReference>
<gene>
    <name evidence="1" type="ORF">FBU59_002663</name>
</gene>
<evidence type="ECO:0000313" key="2">
    <source>
        <dbReference type="Proteomes" id="UP001150603"/>
    </source>
</evidence>
<dbReference type="Proteomes" id="UP001150603">
    <property type="component" value="Unassembled WGS sequence"/>
</dbReference>
<comment type="caution">
    <text evidence="1">The sequence shown here is derived from an EMBL/GenBank/DDBJ whole genome shotgun (WGS) entry which is preliminary data.</text>
</comment>
<accession>A0ACC1JAS3</accession>
<evidence type="ECO:0000313" key="1">
    <source>
        <dbReference type="EMBL" id="KAJ1944223.1"/>
    </source>
</evidence>